<feature type="transmembrane region" description="Helical" evidence="1">
    <location>
        <begin position="12"/>
        <end position="35"/>
    </location>
</feature>
<comment type="caution">
    <text evidence="2">The sequence shown here is derived from an EMBL/GenBank/DDBJ whole genome shotgun (WGS) entry which is preliminary data.</text>
</comment>
<feature type="transmembrane region" description="Helical" evidence="1">
    <location>
        <begin position="76"/>
        <end position="95"/>
    </location>
</feature>
<keyword evidence="1" id="KW-0472">Membrane</keyword>
<protein>
    <submittedName>
        <fullName evidence="2">Uncharacterized protein</fullName>
    </submittedName>
</protein>
<reference evidence="2 3" key="1">
    <citation type="submission" date="2020-08" db="EMBL/GenBank/DDBJ databases">
        <title>Sequencing the genomes of 1000 actinobacteria strains.</title>
        <authorList>
            <person name="Klenk H.-P."/>
        </authorList>
    </citation>
    <scope>NUCLEOTIDE SEQUENCE [LARGE SCALE GENOMIC DNA]</scope>
    <source>
        <strain evidence="2 3">DSM 43150</strain>
    </source>
</reference>
<dbReference type="Proteomes" id="UP000590511">
    <property type="component" value="Unassembled WGS sequence"/>
</dbReference>
<name>A0A7W7MJH0_9ACTN</name>
<evidence type="ECO:0000256" key="1">
    <source>
        <dbReference type="SAM" id="Phobius"/>
    </source>
</evidence>
<dbReference type="RefSeq" id="WP_188124301.1">
    <property type="nucleotide sequence ID" value="NZ_BOMP01000174.1"/>
</dbReference>
<organism evidence="2 3">
    <name type="scientific">Actinoplanes lobatus</name>
    <dbReference type="NCBI Taxonomy" id="113568"/>
    <lineage>
        <taxon>Bacteria</taxon>
        <taxon>Bacillati</taxon>
        <taxon>Actinomycetota</taxon>
        <taxon>Actinomycetes</taxon>
        <taxon>Micromonosporales</taxon>
        <taxon>Micromonosporaceae</taxon>
        <taxon>Actinoplanes</taxon>
    </lineage>
</organism>
<sequence length="122" mass="12419">MGEEDGGNPMRRAFTALSVSYAVAWFLPAALAGLLDDSDPGVQPGYTVVSGRVQSCAGDFGCPTGPPDIGGILQDTGLALLPSLLVAVPLCAYLARGSRIPDLAGVGAALTGWMALCLFHLS</sequence>
<evidence type="ECO:0000313" key="2">
    <source>
        <dbReference type="EMBL" id="MBB4752448.1"/>
    </source>
</evidence>
<evidence type="ECO:0000313" key="3">
    <source>
        <dbReference type="Proteomes" id="UP000590511"/>
    </source>
</evidence>
<dbReference type="AlphaFoldDB" id="A0A7W7MJH0"/>
<proteinExistence type="predicted"/>
<keyword evidence="1" id="KW-0812">Transmembrane</keyword>
<accession>A0A7W7MJH0</accession>
<gene>
    <name evidence="2" type="ORF">BJ964_006609</name>
</gene>
<dbReference type="EMBL" id="JACHNC010000001">
    <property type="protein sequence ID" value="MBB4752448.1"/>
    <property type="molecule type" value="Genomic_DNA"/>
</dbReference>
<keyword evidence="1" id="KW-1133">Transmembrane helix</keyword>